<keyword evidence="4" id="KW-0479">Metal-binding</keyword>
<evidence type="ECO:0000256" key="4">
    <source>
        <dbReference type="ARBA" id="ARBA00022723"/>
    </source>
</evidence>
<evidence type="ECO:0000259" key="9">
    <source>
        <dbReference type="Pfam" id="PF00266"/>
    </source>
</evidence>
<dbReference type="InterPro" id="IPR015422">
    <property type="entry name" value="PyrdxlP-dep_Trfase_small"/>
</dbReference>
<gene>
    <name evidence="10" type="ORF">A3A05_03010</name>
</gene>
<evidence type="ECO:0000256" key="3">
    <source>
        <dbReference type="ARBA" id="ARBA00022679"/>
    </source>
</evidence>
<dbReference type="InterPro" id="IPR015424">
    <property type="entry name" value="PyrdxlP-dep_Trfase"/>
</dbReference>
<accession>A0A1F6WX98</accession>
<dbReference type="PANTHER" id="PTHR11601">
    <property type="entry name" value="CYSTEINE DESULFURYLASE FAMILY MEMBER"/>
    <property type="match status" value="1"/>
</dbReference>
<evidence type="ECO:0000256" key="7">
    <source>
        <dbReference type="ARBA" id="ARBA00023014"/>
    </source>
</evidence>
<evidence type="ECO:0000256" key="8">
    <source>
        <dbReference type="ARBA" id="ARBA00050776"/>
    </source>
</evidence>
<comment type="similarity">
    <text evidence="2">Belongs to the class-V pyridoxal-phosphate-dependent aminotransferase family. NifS/IscS subfamily.</text>
</comment>
<proteinExistence type="inferred from homology"/>
<dbReference type="Gene3D" id="3.40.640.10">
    <property type="entry name" value="Type I PLP-dependent aspartate aminotransferase-like (Major domain)"/>
    <property type="match status" value="1"/>
</dbReference>
<dbReference type="GO" id="GO:0051536">
    <property type="term" value="F:iron-sulfur cluster binding"/>
    <property type="evidence" value="ECO:0007669"/>
    <property type="project" value="UniProtKB-KW"/>
</dbReference>
<comment type="catalytic activity">
    <reaction evidence="8">
        <text>(sulfur carrier)-H + L-cysteine = (sulfur carrier)-SH + L-alanine</text>
        <dbReference type="Rhea" id="RHEA:43892"/>
        <dbReference type="Rhea" id="RHEA-COMP:14737"/>
        <dbReference type="Rhea" id="RHEA-COMP:14739"/>
        <dbReference type="ChEBI" id="CHEBI:29917"/>
        <dbReference type="ChEBI" id="CHEBI:35235"/>
        <dbReference type="ChEBI" id="CHEBI:57972"/>
        <dbReference type="ChEBI" id="CHEBI:64428"/>
        <dbReference type="EC" id="2.8.1.7"/>
    </reaction>
</comment>
<evidence type="ECO:0000256" key="2">
    <source>
        <dbReference type="ARBA" id="ARBA00006490"/>
    </source>
</evidence>
<dbReference type="AlphaFoldDB" id="A0A1F6WX98"/>
<feature type="domain" description="Aminotransferase class V" evidence="9">
    <location>
        <begin position="43"/>
        <end position="282"/>
    </location>
</feature>
<dbReference type="GO" id="GO:0046872">
    <property type="term" value="F:metal ion binding"/>
    <property type="evidence" value="ECO:0007669"/>
    <property type="project" value="UniProtKB-KW"/>
</dbReference>
<dbReference type="InterPro" id="IPR015421">
    <property type="entry name" value="PyrdxlP-dep_Trfase_major"/>
</dbReference>
<evidence type="ECO:0000313" key="10">
    <source>
        <dbReference type="EMBL" id="OGI86493.1"/>
    </source>
</evidence>
<evidence type="ECO:0000313" key="11">
    <source>
        <dbReference type="Proteomes" id="UP000176187"/>
    </source>
</evidence>
<name>A0A1F6WX98_9BACT</name>
<protein>
    <recommendedName>
        <fullName evidence="9">Aminotransferase class V domain-containing protein</fullName>
    </recommendedName>
</protein>
<dbReference type="EMBL" id="MFUY01000005">
    <property type="protein sequence ID" value="OGI86493.1"/>
    <property type="molecule type" value="Genomic_DNA"/>
</dbReference>
<dbReference type="InterPro" id="IPR016454">
    <property type="entry name" value="Cysteine_dSase"/>
</dbReference>
<dbReference type="PIRSF" id="PIRSF005572">
    <property type="entry name" value="NifS"/>
    <property type="match status" value="1"/>
</dbReference>
<keyword evidence="7" id="KW-0411">Iron-sulfur</keyword>
<reference evidence="10 11" key="1">
    <citation type="journal article" date="2016" name="Nat. Commun.">
        <title>Thousands of microbial genomes shed light on interconnected biogeochemical processes in an aquifer system.</title>
        <authorList>
            <person name="Anantharaman K."/>
            <person name="Brown C.T."/>
            <person name="Hug L.A."/>
            <person name="Sharon I."/>
            <person name="Castelle C.J."/>
            <person name="Probst A.J."/>
            <person name="Thomas B.C."/>
            <person name="Singh A."/>
            <person name="Wilkins M.J."/>
            <person name="Karaoz U."/>
            <person name="Brodie E.L."/>
            <person name="Williams K.H."/>
            <person name="Hubbard S.S."/>
            <person name="Banfield J.F."/>
        </authorList>
    </citation>
    <scope>NUCLEOTIDE SEQUENCE [LARGE SCALE GENOMIC DNA]</scope>
</reference>
<organism evidence="10 11">
    <name type="scientific">Candidatus Nomurabacteria bacterium RIFCSPLOWO2_01_FULL_41_12</name>
    <dbReference type="NCBI Taxonomy" id="1801774"/>
    <lineage>
        <taxon>Bacteria</taxon>
        <taxon>Candidatus Nomuraibacteriota</taxon>
    </lineage>
</organism>
<comment type="caution">
    <text evidence="10">The sequence shown here is derived from an EMBL/GenBank/DDBJ whole genome shotgun (WGS) entry which is preliminary data.</text>
</comment>
<dbReference type="Pfam" id="PF00266">
    <property type="entry name" value="Aminotran_5"/>
    <property type="match status" value="1"/>
</dbReference>
<evidence type="ECO:0000256" key="5">
    <source>
        <dbReference type="ARBA" id="ARBA00022898"/>
    </source>
</evidence>
<sequence length="420" mass="46793">MPKSTDKTRIIHPHTYLKSNKIGVGIYLDYASSANPECANPGAIHSLGVREKNKLENARKNVAAILQSQSSEVIFTSGSTESNNLAILGVLNAAKEKIPHFITTNIEHSSVLEIFKYLEEHKKAEVTFVEAEQNGMIDPEKIRKALKPNTVLVSVMYANGEIGTIEPLHAIGKVIRHYNKINSRKILFHTDATQAVNYLPIQVAKLGVDLMSFSSSKFYGPKGIGILYVKKNTPIRKIMFGGDHEFGLRPGTESVILALGLAEALTFTEKIKIKEVKRLVKLRDYFFTELHKIFSSEGPTPVVRGRAQDKKFHEAKFIINGDLKNRLPNNVNITIPNIPGDLLVIELSARGIMASAKSACKMGDEKASYVIKAIDKNIRETDGSIRFSLGRATTKRDIIYTVKVLSQILIKLKKWYTQHT</sequence>
<keyword evidence="6" id="KW-0408">Iron</keyword>
<dbReference type="GO" id="GO:0031071">
    <property type="term" value="F:cysteine desulfurase activity"/>
    <property type="evidence" value="ECO:0007669"/>
    <property type="project" value="UniProtKB-EC"/>
</dbReference>
<dbReference type="InterPro" id="IPR000192">
    <property type="entry name" value="Aminotrans_V_dom"/>
</dbReference>
<keyword evidence="5" id="KW-0663">Pyridoxal phosphate</keyword>
<keyword evidence="3" id="KW-0808">Transferase</keyword>
<dbReference type="SUPFAM" id="SSF53383">
    <property type="entry name" value="PLP-dependent transferases"/>
    <property type="match status" value="1"/>
</dbReference>
<dbReference type="Proteomes" id="UP000176187">
    <property type="component" value="Unassembled WGS sequence"/>
</dbReference>
<dbReference type="PANTHER" id="PTHR11601:SF34">
    <property type="entry name" value="CYSTEINE DESULFURASE"/>
    <property type="match status" value="1"/>
</dbReference>
<evidence type="ECO:0000256" key="1">
    <source>
        <dbReference type="ARBA" id="ARBA00001933"/>
    </source>
</evidence>
<dbReference type="Gene3D" id="1.10.260.50">
    <property type="match status" value="1"/>
</dbReference>
<evidence type="ECO:0000256" key="6">
    <source>
        <dbReference type="ARBA" id="ARBA00023004"/>
    </source>
</evidence>
<comment type="cofactor">
    <cofactor evidence="1">
        <name>pyridoxal 5'-phosphate</name>
        <dbReference type="ChEBI" id="CHEBI:597326"/>
    </cofactor>
</comment>
<dbReference type="STRING" id="1801774.A3A05_03010"/>
<dbReference type="Gene3D" id="3.90.1150.10">
    <property type="entry name" value="Aspartate Aminotransferase, domain 1"/>
    <property type="match status" value="1"/>
</dbReference>